<comment type="caution">
    <text evidence="3">The sequence shown here is derived from an EMBL/GenBank/DDBJ whole genome shotgun (WGS) entry which is preliminary data.</text>
</comment>
<keyword evidence="2" id="KW-1133">Transmembrane helix</keyword>
<evidence type="ECO:0000313" key="4">
    <source>
        <dbReference type="Proteomes" id="UP000760819"/>
    </source>
</evidence>
<feature type="transmembrane region" description="Helical" evidence="2">
    <location>
        <begin position="153"/>
        <end position="175"/>
    </location>
</feature>
<accession>A0A955I7D2</accession>
<feature type="region of interest" description="Disordered" evidence="1">
    <location>
        <begin position="1"/>
        <end position="21"/>
    </location>
</feature>
<organism evidence="3 4">
    <name type="scientific">Candidatus Dojkabacteria bacterium</name>
    <dbReference type="NCBI Taxonomy" id="2099670"/>
    <lineage>
        <taxon>Bacteria</taxon>
        <taxon>Candidatus Dojkabacteria</taxon>
    </lineage>
</organism>
<evidence type="ECO:0000256" key="1">
    <source>
        <dbReference type="SAM" id="MobiDB-lite"/>
    </source>
</evidence>
<dbReference type="AlphaFoldDB" id="A0A955I7D2"/>
<dbReference type="Proteomes" id="UP000760819">
    <property type="component" value="Unassembled WGS sequence"/>
</dbReference>
<feature type="compositionally biased region" description="Basic and acidic residues" evidence="1">
    <location>
        <begin position="7"/>
        <end position="21"/>
    </location>
</feature>
<gene>
    <name evidence="3" type="ORF">KC640_02415</name>
</gene>
<dbReference type="EMBL" id="JAGQLI010000122">
    <property type="protein sequence ID" value="MCA9379259.1"/>
    <property type="molecule type" value="Genomic_DNA"/>
</dbReference>
<feature type="transmembrane region" description="Helical" evidence="2">
    <location>
        <begin position="46"/>
        <end position="72"/>
    </location>
</feature>
<sequence>MARPKTKKAEPKKAEAKKETKPVAAKAARRLPISFHFPKFGISAQVAYLFFGITIPALMIWLANWMIFSLYAQVATIKDFLSVQADAIASVLPDFVNSPVYEEILFKLDSNQGIVFVVVGILVFAAAITLAMWMARRFKASTIKLGDLSVQSLWTWFVLSFTTLTVVLAVLQQLFINSFPTELKQIFWP</sequence>
<evidence type="ECO:0000256" key="2">
    <source>
        <dbReference type="SAM" id="Phobius"/>
    </source>
</evidence>
<name>A0A955I7D2_9BACT</name>
<keyword evidence="2" id="KW-0472">Membrane</keyword>
<keyword evidence="2" id="KW-0812">Transmembrane</keyword>
<reference evidence="3" key="2">
    <citation type="journal article" date="2021" name="Microbiome">
        <title>Successional dynamics and alternative stable states in a saline activated sludge microbial community over 9 years.</title>
        <authorList>
            <person name="Wang Y."/>
            <person name="Ye J."/>
            <person name="Ju F."/>
            <person name="Liu L."/>
            <person name="Boyd J.A."/>
            <person name="Deng Y."/>
            <person name="Parks D.H."/>
            <person name="Jiang X."/>
            <person name="Yin X."/>
            <person name="Woodcroft B.J."/>
            <person name="Tyson G.W."/>
            <person name="Hugenholtz P."/>
            <person name="Polz M.F."/>
            <person name="Zhang T."/>
        </authorList>
    </citation>
    <scope>NUCLEOTIDE SEQUENCE</scope>
    <source>
        <strain evidence="3">HKST-UBA12</strain>
    </source>
</reference>
<reference evidence="3" key="1">
    <citation type="submission" date="2020-04" db="EMBL/GenBank/DDBJ databases">
        <authorList>
            <person name="Zhang T."/>
        </authorList>
    </citation>
    <scope>NUCLEOTIDE SEQUENCE</scope>
    <source>
        <strain evidence="3">HKST-UBA12</strain>
    </source>
</reference>
<protein>
    <submittedName>
        <fullName evidence="3">Uncharacterized protein</fullName>
    </submittedName>
</protein>
<evidence type="ECO:0000313" key="3">
    <source>
        <dbReference type="EMBL" id="MCA9379259.1"/>
    </source>
</evidence>
<feature type="transmembrane region" description="Helical" evidence="2">
    <location>
        <begin position="113"/>
        <end position="133"/>
    </location>
</feature>
<proteinExistence type="predicted"/>